<evidence type="ECO:0000313" key="7">
    <source>
        <dbReference type="EMBL" id="CAJ0943071.1"/>
    </source>
</evidence>
<dbReference type="PROSITE" id="PS50222">
    <property type="entry name" value="EF_HAND_2"/>
    <property type="match status" value="1"/>
</dbReference>
<keyword evidence="3" id="KW-0677">Repeat</keyword>
<protein>
    <recommendedName>
        <fullName evidence="6">EF-hand domain-containing protein</fullName>
    </recommendedName>
</protein>
<evidence type="ECO:0000256" key="5">
    <source>
        <dbReference type="SAM" id="MobiDB-lite"/>
    </source>
</evidence>
<dbReference type="SUPFAM" id="SSF47473">
    <property type="entry name" value="EF-hand"/>
    <property type="match status" value="1"/>
</dbReference>
<dbReference type="Gene3D" id="1.10.238.10">
    <property type="entry name" value="EF-hand"/>
    <property type="match status" value="1"/>
</dbReference>
<keyword evidence="8" id="KW-1185">Reference proteome</keyword>
<dbReference type="Proteomes" id="UP001176940">
    <property type="component" value="Unassembled WGS sequence"/>
</dbReference>
<dbReference type="InterPro" id="IPR011992">
    <property type="entry name" value="EF-hand-dom_pair"/>
</dbReference>
<name>A0ABN9LJ03_9NEOB</name>
<dbReference type="Pfam" id="PF21008">
    <property type="entry name" value="AIF-1"/>
    <property type="match status" value="1"/>
</dbReference>
<feature type="region of interest" description="Disordered" evidence="5">
    <location>
        <begin position="173"/>
        <end position="195"/>
    </location>
</feature>
<organism evidence="7 8">
    <name type="scientific">Ranitomeya imitator</name>
    <name type="common">mimic poison frog</name>
    <dbReference type="NCBI Taxonomy" id="111125"/>
    <lineage>
        <taxon>Eukaryota</taxon>
        <taxon>Metazoa</taxon>
        <taxon>Chordata</taxon>
        <taxon>Craniata</taxon>
        <taxon>Vertebrata</taxon>
        <taxon>Euteleostomi</taxon>
        <taxon>Amphibia</taxon>
        <taxon>Batrachia</taxon>
        <taxon>Anura</taxon>
        <taxon>Neobatrachia</taxon>
        <taxon>Hyloidea</taxon>
        <taxon>Dendrobatidae</taxon>
        <taxon>Dendrobatinae</taxon>
        <taxon>Ranitomeya</taxon>
    </lineage>
</organism>
<proteinExistence type="predicted"/>
<comment type="caution">
    <text evidence="7">The sequence shown here is derived from an EMBL/GenBank/DDBJ whole genome shotgun (WGS) entry which is preliminary data.</text>
</comment>
<evidence type="ECO:0000256" key="4">
    <source>
        <dbReference type="ARBA" id="ARBA00022837"/>
    </source>
</evidence>
<gene>
    <name evidence="7" type="ORF">RIMI_LOCUS9820692</name>
</gene>
<keyword evidence="2" id="KW-0479">Metal-binding</keyword>
<dbReference type="InterPro" id="IPR042433">
    <property type="entry name" value="AIF1/AIF1L"/>
</dbReference>
<sequence>MRCRNSAPASPHLTMNQRMPEQLQRRAKLQFQIDHTNKEYLEDEPFRDISNLTVKLKKLKSAFLKHDPTSNGEIDYTAFHAMAQDLGIFRSVDALQERVQDVTGNNRNTLSYRDCAMAMLGRRSTMCQRVMRYSGKNGNFENHPCWLDSIRPLYVSSLEVTLSSSLPSPITFLPPPPPPSPADITIENTGTYPAA</sequence>
<dbReference type="PANTHER" id="PTHR10356:SF0">
    <property type="entry name" value="CALCIUM-BINDING PROTEIN B"/>
    <property type="match status" value="1"/>
</dbReference>
<dbReference type="InterPro" id="IPR049025">
    <property type="entry name" value="AIF-1_EF_pair"/>
</dbReference>
<evidence type="ECO:0000256" key="2">
    <source>
        <dbReference type="ARBA" id="ARBA00022723"/>
    </source>
</evidence>
<dbReference type="PANTHER" id="PTHR10356">
    <property type="entry name" value="ALLOGRAFT INFLAMMATORY FACTOR-1"/>
    <property type="match status" value="1"/>
</dbReference>
<dbReference type="InterPro" id="IPR002048">
    <property type="entry name" value="EF_hand_dom"/>
</dbReference>
<reference evidence="7" key="1">
    <citation type="submission" date="2023-07" db="EMBL/GenBank/DDBJ databases">
        <authorList>
            <person name="Stuckert A."/>
        </authorList>
    </citation>
    <scope>NUCLEOTIDE SEQUENCE</scope>
</reference>
<evidence type="ECO:0000259" key="6">
    <source>
        <dbReference type="PROSITE" id="PS50222"/>
    </source>
</evidence>
<evidence type="ECO:0000256" key="1">
    <source>
        <dbReference type="ARBA" id="ARBA00004599"/>
    </source>
</evidence>
<evidence type="ECO:0000256" key="3">
    <source>
        <dbReference type="ARBA" id="ARBA00022737"/>
    </source>
</evidence>
<accession>A0ABN9LJ03</accession>
<feature type="compositionally biased region" description="Polar residues" evidence="5">
    <location>
        <begin position="186"/>
        <end position="195"/>
    </location>
</feature>
<feature type="domain" description="EF-hand" evidence="6">
    <location>
        <begin position="54"/>
        <end position="89"/>
    </location>
</feature>
<evidence type="ECO:0000313" key="8">
    <source>
        <dbReference type="Proteomes" id="UP001176940"/>
    </source>
</evidence>
<dbReference type="EMBL" id="CAUEEQ010020704">
    <property type="protein sequence ID" value="CAJ0943071.1"/>
    <property type="molecule type" value="Genomic_DNA"/>
</dbReference>
<keyword evidence="4" id="KW-0106">Calcium</keyword>
<comment type="subcellular location">
    <subcellularLocation>
        <location evidence="1">Cell projection</location>
        <location evidence="1">Ruffle membrane</location>
        <topology evidence="1">Peripheral membrane protein</topology>
        <orientation evidence="1">Cytoplasmic side</orientation>
    </subcellularLocation>
</comment>